<feature type="transmembrane region" description="Helical" evidence="10">
    <location>
        <begin position="68"/>
        <end position="85"/>
    </location>
</feature>
<evidence type="ECO:0000313" key="11">
    <source>
        <dbReference type="EMBL" id="GAA0760296.1"/>
    </source>
</evidence>
<comment type="caution">
    <text evidence="11">The sequence shown here is derived from an EMBL/GenBank/DDBJ whole genome shotgun (WGS) entry which is preliminary data.</text>
</comment>
<comment type="subcellular location">
    <subcellularLocation>
        <location evidence="2">Cell membrane</location>
        <topology evidence="2">Multi-pass membrane protein</topology>
    </subcellularLocation>
</comment>
<dbReference type="NCBIfam" id="TIGR01528">
    <property type="entry name" value="NMN_trans_PnuC"/>
    <property type="match status" value="1"/>
</dbReference>
<feature type="transmembrane region" description="Helical" evidence="10">
    <location>
        <begin position="159"/>
        <end position="175"/>
    </location>
</feature>
<dbReference type="Proteomes" id="UP001500185">
    <property type="component" value="Unassembled WGS sequence"/>
</dbReference>
<comment type="similarity">
    <text evidence="3">Belongs to the nicotinamide ribonucleoside (NR) uptake permease (TC 4.B.1) family.</text>
</comment>
<keyword evidence="5" id="KW-0813">Transport</keyword>
<feature type="transmembrane region" description="Helical" evidence="10">
    <location>
        <begin position="181"/>
        <end position="197"/>
    </location>
</feature>
<sequence>MSHIFDWLFSEYENTPTHYIVLEVIAIVFGFLSVLFSKKDNILVFPTGIISTLIFVYILYQYSLLGDMMINAYYFTMSVYGWYLWTRKVDDSHFIPIERASARENIKSIFLFIATAIFVCVIYEVFDKWDGWVTYMDVITTSIFFVGMWLMAKKRLENWIYWIIGDFISIPLYYYKGLTFTSFQFILFTIIAVYGYLEWKKNLNKPKANLLK</sequence>
<gene>
    <name evidence="11" type="primary">pnuC</name>
    <name evidence="11" type="ORF">GCM10009433_19290</name>
</gene>
<evidence type="ECO:0000256" key="7">
    <source>
        <dbReference type="ARBA" id="ARBA00022692"/>
    </source>
</evidence>
<evidence type="ECO:0000256" key="2">
    <source>
        <dbReference type="ARBA" id="ARBA00004651"/>
    </source>
</evidence>
<feature type="transmembrane region" description="Helical" evidence="10">
    <location>
        <begin position="106"/>
        <end position="126"/>
    </location>
</feature>
<dbReference type="EMBL" id="BAAAGG010000006">
    <property type="protein sequence ID" value="GAA0760296.1"/>
    <property type="molecule type" value="Genomic_DNA"/>
</dbReference>
<evidence type="ECO:0000256" key="9">
    <source>
        <dbReference type="ARBA" id="ARBA00023136"/>
    </source>
</evidence>
<keyword evidence="8 10" id="KW-1133">Transmembrane helix</keyword>
<evidence type="ECO:0000256" key="5">
    <source>
        <dbReference type="ARBA" id="ARBA00022448"/>
    </source>
</evidence>
<protein>
    <recommendedName>
        <fullName evidence="4">Nicotinamide riboside transporter PnuC</fullName>
    </recommendedName>
</protein>
<dbReference type="InterPro" id="IPR006419">
    <property type="entry name" value="NMN_transpt_PnuC"/>
</dbReference>
<organism evidence="11 12">
    <name type="scientific">Psychroflexus lacisalsi</name>
    <dbReference type="NCBI Taxonomy" id="503928"/>
    <lineage>
        <taxon>Bacteria</taxon>
        <taxon>Pseudomonadati</taxon>
        <taxon>Bacteroidota</taxon>
        <taxon>Flavobacteriia</taxon>
        <taxon>Flavobacteriales</taxon>
        <taxon>Flavobacteriaceae</taxon>
        <taxon>Psychroflexus</taxon>
    </lineage>
</organism>
<keyword evidence="7 10" id="KW-0812">Transmembrane</keyword>
<evidence type="ECO:0000256" key="6">
    <source>
        <dbReference type="ARBA" id="ARBA00022475"/>
    </source>
</evidence>
<feature type="transmembrane region" description="Helical" evidence="10">
    <location>
        <begin position="43"/>
        <end position="62"/>
    </location>
</feature>
<evidence type="ECO:0000256" key="1">
    <source>
        <dbReference type="ARBA" id="ARBA00002672"/>
    </source>
</evidence>
<evidence type="ECO:0000256" key="4">
    <source>
        <dbReference type="ARBA" id="ARBA00017522"/>
    </source>
</evidence>
<keyword evidence="9 10" id="KW-0472">Membrane</keyword>
<accession>A0ABP3VIF5</accession>
<feature type="transmembrane region" description="Helical" evidence="10">
    <location>
        <begin position="17"/>
        <end position="36"/>
    </location>
</feature>
<dbReference type="PANTHER" id="PTHR36122">
    <property type="entry name" value="NICOTINAMIDE RIBOSIDE TRANSPORTER PNUC"/>
    <property type="match status" value="1"/>
</dbReference>
<comment type="function">
    <text evidence="1">Required for nicotinamide riboside transport across the inner membrane.</text>
</comment>
<evidence type="ECO:0000256" key="3">
    <source>
        <dbReference type="ARBA" id="ARBA00006669"/>
    </source>
</evidence>
<feature type="transmembrane region" description="Helical" evidence="10">
    <location>
        <begin position="132"/>
        <end position="152"/>
    </location>
</feature>
<keyword evidence="6" id="KW-1003">Cell membrane</keyword>
<dbReference type="PANTHER" id="PTHR36122:SF2">
    <property type="entry name" value="NICOTINAMIDE RIBOSIDE TRANSPORTER PNUC"/>
    <property type="match status" value="1"/>
</dbReference>
<dbReference type="RefSeq" id="WP_224455644.1">
    <property type="nucleotide sequence ID" value="NZ_BAAAGG010000006.1"/>
</dbReference>
<reference evidence="12" key="1">
    <citation type="journal article" date="2019" name="Int. J. Syst. Evol. Microbiol.">
        <title>The Global Catalogue of Microorganisms (GCM) 10K type strain sequencing project: providing services to taxonomists for standard genome sequencing and annotation.</title>
        <authorList>
            <consortium name="The Broad Institute Genomics Platform"/>
            <consortium name="The Broad Institute Genome Sequencing Center for Infectious Disease"/>
            <person name="Wu L."/>
            <person name="Ma J."/>
        </authorList>
    </citation>
    <scope>NUCLEOTIDE SEQUENCE [LARGE SCALE GENOMIC DNA]</scope>
    <source>
        <strain evidence="12">JCM 16231</strain>
    </source>
</reference>
<keyword evidence="12" id="KW-1185">Reference proteome</keyword>
<evidence type="ECO:0000256" key="8">
    <source>
        <dbReference type="ARBA" id="ARBA00022989"/>
    </source>
</evidence>
<evidence type="ECO:0000256" key="10">
    <source>
        <dbReference type="SAM" id="Phobius"/>
    </source>
</evidence>
<proteinExistence type="inferred from homology"/>
<dbReference type="Pfam" id="PF04973">
    <property type="entry name" value="NMN_transporter"/>
    <property type="match status" value="1"/>
</dbReference>
<evidence type="ECO:0000313" key="12">
    <source>
        <dbReference type="Proteomes" id="UP001500185"/>
    </source>
</evidence>
<name>A0ABP3VIF5_9FLAO</name>